<dbReference type="GO" id="GO:0004347">
    <property type="term" value="F:glucose-6-phosphate isomerase activity"/>
    <property type="evidence" value="ECO:0007669"/>
    <property type="project" value="InterPro"/>
</dbReference>
<dbReference type="EMBL" id="METM01000020">
    <property type="protein sequence ID" value="OGB89898.1"/>
    <property type="molecule type" value="Genomic_DNA"/>
</dbReference>
<dbReference type="GO" id="GO:0004476">
    <property type="term" value="F:mannose-6-phosphate isomerase activity"/>
    <property type="evidence" value="ECO:0007669"/>
    <property type="project" value="InterPro"/>
</dbReference>
<comment type="similarity">
    <text evidence="1">Belongs to the PGI/PMI family.</text>
</comment>
<dbReference type="Pfam" id="PF01380">
    <property type="entry name" value="SIS"/>
    <property type="match status" value="1"/>
</dbReference>
<feature type="domain" description="SIS" evidence="3">
    <location>
        <begin position="21"/>
        <end position="161"/>
    </location>
</feature>
<dbReference type="AlphaFoldDB" id="A0A1F4Q1S7"/>
<evidence type="ECO:0000256" key="2">
    <source>
        <dbReference type="ARBA" id="ARBA00023235"/>
    </source>
</evidence>
<dbReference type="Pfam" id="PF10432">
    <property type="entry name" value="bact-PGI_C"/>
    <property type="match status" value="1"/>
</dbReference>
<name>A0A1F4Q1S7_UNCSA</name>
<evidence type="ECO:0000259" key="3">
    <source>
        <dbReference type="PROSITE" id="PS51464"/>
    </source>
</evidence>
<evidence type="ECO:0000256" key="1">
    <source>
        <dbReference type="ARBA" id="ARBA00010523"/>
    </source>
</evidence>
<evidence type="ECO:0000313" key="5">
    <source>
        <dbReference type="Proteomes" id="UP000178724"/>
    </source>
</evidence>
<comment type="caution">
    <text evidence="4">The sequence shown here is derived from an EMBL/GenBank/DDBJ whole genome shotgun (WGS) entry which is preliminary data.</text>
</comment>
<dbReference type="Proteomes" id="UP000178724">
    <property type="component" value="Unassembled WGS sequence"/>
</dbReference>
<dbReference type="InterPro" id="IPR046348">
    <property type="entry name" value="SIS_dom_sf"/>
</dbReference>
<dbReference type="InterPro" id="IPR035484">
    <property type="entry name" value="SIS_PGI/PMI_1"/>
</dbReference>
<gene>
    <name evidence="4" type="ORF">A2625_05445</name>
</gene>
<organism evidence="4 5">
    <name type="scientific">candidate division WOR-1 bacterium RIFCSPHIGHO2_01_FULL_53_15</name>
    <dbReference type="NCBI Taxonomy" id="1802564"/>
    <lineage>
        <taxon>Bacteria</taxon>
        <taxon>Bacillati</taxon>
        <taxon>Saganbacteria</taxon>
    </lineage>
</organism>
<dbReference type="NCBIfam" id="NF006423">
    <property type="entry name" value="PRK08674.1-2"/>
    <property type="match status" value="1"/>
</dbReference>
<evidence type="ECO:0000313" key="4">
    <source>
        <dbReference type="EMBL" id="OGB89898.1"/>
    </source>
</evidence>
<dbReference type="GO" id="GO:1901135">
    <property type="term" value="P:carbohydrate derivative metabolic process"/>
    <property type="evidence" value="ECO:0007669"/>
    <property type="project" value="InterPro"/>
</dbReference>
<dbReference type="Gene3D" id="3.40.50.10490">
    <property type="entry name" value="Glucose-6-phosphate isomerase like protein, domain 1"/>
    <property type="match status" value="2"/>
</dbReference>
<dbReference type="NCBIfam" id="TIGR02128">
    <property type="entry name" value="G6PI_arch"/>
    <property type="match status" value="1"/>
</dbReference>
<dbReference type="PROSITE" id="PS51464">
    <property type="entry name" value="SIS"/>
    <property type="match status" value="1"/>
</dbReference>
<dbReference type="GO" id="GO:0097367">
    <property type="term" value="F:carbohydrate derivative binding"/>
    <property type="evidence" value="ECO:0007669"/>
    <property type="project" value="InterPro"/>
</dbReference>
<accession>A0A1F4Q1S7</accession>
<sequence length="335" mass="36099">MLKAVGRMPEMIAEAEKLASYVSLPAAKPYDHALVLGMGGSAIAGDIAADLFFKKAAAPIIASRNYSLPNYVGEKTLVIAISYSGNTEETLAAVKEADKKKAQIICVTSGGKLKELSDSRSWPLFLSPGGLQPRAALPYLLIPLLTALDRLKVASLAPDEIKESISLLTRLRDEFGPAKPARNNPIKQLASRTAGKLPIIFGSSGTTGAAALRFKCQLNENSKLTALLNVFPELNHNEIVNLAALKREAHNFALFILRDEDDNERVKKRIEITKSLLVRQLGGASEIASQGKSPLARLLSLVLYGDYLSVYLAIASGVDPTPVEAISRLKKELAR</sequence>
<dbReference type="CDD" id="cd05017">
    <property type="entry name" value="SIS_PGI_PMI_1"/>
    <property type="match status" value="1"/>
</dbReference>
<protein>
    <submittedName>
        <fullName evidence="4">Bifunctional phosphoglucose/phosphomannose isomerase</fullName>
    </submittedName>
</protein>
<dbReference type="GO" id="GO:0005975">
    <property type="term" value="P:carbohydrate metabolic process"/>
    <property type="evidence" value="ECO:0007669"/>
    <property type="project" value="InterPro"/>
</dbReference>
<proteinExistence type="inferred from homology"/>
<reference evidence="4 5" key="1">
    <citation type="journal article" date="2016" name="Nat. Commun.">
        <title>Thousands of microbial genomes shed light on interconnected biogeochemical processes in an aquifer system.</title>
        <authorList>
            <person name="Anantharaman K."/>
            <person name="Brown C.T."/>
            <person name="Hug L.A."/>
            <person name="Sharon I."/>
            <person name="Castelle C.J."/>
            <person name="Probst A.J."/>
            <person name="Thomas B.C."/>
            <person name="Singh A."/>
            <person name="Wilkins M.J."/>
            <person name="Karaoz U."/>
            <person name="Brodie E.L."/>
            <person name="Williams K.H."/>
            <person name="Hubbard S.S."/>
            <person name="Banfield J.F."/>
        </authorList>
    </citation>
    <scope>NUCLEOTIDE SEQUENCE [LARGE SCALE GENOMIC DNA]</scope>
</reference>
<dbReference type="NCBIfam" id="NF006426">
    <property type="entry name" value="PRK08674.1-6"/>
    <property type="match status" value="1"/>
</dbReference>
<dbReference type="CDD" id="cd05637">
    <property type="entry name" value="SIS_PGI_PMI_2"/>
    <property type="match status" value="1"/>
</dbReference>
<dbReference type="InterPro" id="IPR001347">
    <property type="entry name" value="SIS_dom"/>
</dbReference>
<keyword evidence="2 4" id="KW-0413">Isomerase</keyword>
<dbReference type="SUPFAM" id="SSF53697">
    <property type="entry name" value="SIS domain"/>
    <property type="match status" value="1"/>
</dbReference>
<dbReference type="InterPro" id="IPR019490">
    <property type="entry name" value="Glu6P/Mann6P_isomerase_C"/>
</dbReference>